<reference evidence="2 3" key="2">
    <citation type="journal article" date="2007" name="PLoS Biol.">
        <title>Principles of genome evolution in the Drosophila melanogaster species group.</title>
        <authorList>
            <person name="Ranz J.M."/>
            <person name="Maurin D."/>
            <person name="Chan Y.S."/>
            <person name="von Grotthuss M."/>
            <person name="Hillier L.W."/>
            <person name="Roote J."/>
            <person name="Ashburner M."/>
            <person name="Bergman C.M."/>
        </authorList>
    </citation>
    <scope>NUCLEOTIDE SEQUENCE [LARGE SCALE GENOMIC DNA]</scope>
    <source>
        <strain evidence="3">Tai18E2 / Tucson 14021-0261.01</strain>
    </source>
</reference>
<dbReference type="KEGG" id="dya:Dyak_GE18305"/>
<dbReference type="Proteomes" id="UP000002282">
    <property type="component" value="Chromosome 2L"/>
</dbReference>
<feature type="compositionally biased region" description="Basic residues" evidence="1">
    <location>
        <begin position="77"/>
        <end position="100"/>
    </location>
</feature>
<dbReference type="EMBL" id="CM000157">
    <property type="protein sequence ID" value="EDW87671.1"/>
    <property type="molecule type" value="Genomic_DNA"/>
</dbReference>
<feature type="region of interest" description="Disordered" evidence="1">
    <location>
        <begin position="44"/>
        <end position="117"/>
    </location>
</feature>
<name>B4NZ07_DROYA</name>
<dbReference type="OMA" id="PWWKFFF"/>
<dbReference type="AlphaFoldDB" id="B4NZ07"/>
<proteinExistence type="predicted"/>
<protein>
    <submittedName>
        <fullName evidence="2">Uncharacterized protein</fullName>
    </submittedName>
</protein>
<feature type="compositionally biased region" description="Basic residues" evidence="1">
    <location>
        <begin position="44"/>
        <end position="70"/>
    </location>
</feature>
<evidence type="ECO:0000313" key="2">
    <source>
        <dbReference type="EMBL" id="EDW87671.1"/>
    </source>
</evidence>
<dbReference type="OrthoDB" id="7864544at2759"/>
<gene>
    <name evidence="2" type="primary">Dyak\GE18305</name>
    <name evidence="2" type="synonym">dyak_GLEANR_2096</name>
    <name evidence="2" type="synonym">GE18305</name>
    <name evidence="2" type="ORF">Dyak_GE18305</name>
</gene>
<evidence type="ECO:0000313" key="3">
    <source>
        <dbReference type="Proteomes" id="UP000002282"/>
    </source>
</evidence>
<organism evidence="2 3">
    <name type="scientific">Drosophila yakuba</name>
    <name type="common">Fruit fly</name>
    <dbReference type="NCBI Taxonomy" id="7245"/>
    <lineage>
        <taxon>Eukaryota</taxon>
        <taxon>Metazoa</taxon>
        <taxon>Ecdysozoa</taxon>
        <taxon>Arthropoda</taxon>
        <taxon>Hexapoda</taxon>
        <taxon>Insecta</taxon>
        <taxon>Pterygota</taxon>
        <taxon>Neoptera</taxon>
        <taxon>Endopterygota</taxon>
        <taxon>Diptera</taxon>
        <taxon>Brachycera</taxon>
        <taxon>Muscomorpha</taxon>
        <taxon>Ephydroidea</taxon>
        <taxon>Drosophilidae</taxon>
        <taxon>Drosophila</taxon>
        <taxon>Sophophora</taxon>
    </lineage>
</organism>
<keyword evidence="3" id="KW-1185">Reference proteome</keyword>
<evidence type="ECO:0000256" key="1">
    <source>
        <dbReference type="SAM" id="MobiDB-lite"/>
    </source>
</evidence>
<accession>B4NZ07</accession>
<reference evidence="2 3" key="1">
    <citation type="journal article" date="2007" name="Nature">
        <title>Evolution of genes and genomes on the Drosophila phylogeny.</title>
        <authorList>
            <consortium name="Drosophila 12 Genomes Consortium"/>
            <person name="Clark A.G."/>
            <person name="Eisen M.B."/>
            <person name="Smith D.R."/>
            <person name="Bergman C.M."/>
            <person name="Oliver B."/>
            <person name="Markow T.A."/>
            <person name="Kaufman T.C."/>
            <person name="Kellis M."/>
            <person name="Gelbart W."/>
            <person name="Iyer V.N."/>
            <person name="Pollard D.A."/>
            <person name="Sackton T.B."/>
            <person name="Larracuente A.M."/>
            <person name="Singh N.D."/>
            <person name="Abad J.P."/>
            <person name="Abt D.N."/>
            <person name="Adryan B."/>
            <person name="Aguade M."/>
            <person name="Akashi H."/>
            <person name="Anderson W.W."/>
            <person name="Aquadro C.F."/>
            <person name="Ardell D.H."/>
            <person name="Arguello R."/>
            <person name="Artieri C.G."/>
            <person name="Barbash D.A."/>
            <person name="Barker D."/>
            <person name="Barsanti P."/>
            <person name="Batterham P."/>
            <person name="Batzoglou S."/>
            <person name="Begun D."/>
            <person name="Bhutkar A."/>
            <person name="Blanco E."/>
            <person name="Bosak S.A."/>
            <person name="Bradley R.K."/>
            <person name="Brand A.D."/>
            <person name="Brent M.R."/>
            <person name="Brooks A.N."/>
            <person name="Brown R.H."/>
            <person name="Butlin R.K."/>
            <person name="Caggese C."/>
            <person name="Calvi B.R."/>
            <person name="Bernardo de Carvalho A."/>
            <person name="Caspi A."/>
            <person name="Castrezana S."/>
            <person name="Celniker S.E."/>
            <person name="Chang J.L."/>
            <person name="Chapple C."/>
            <person name="Chatterji S."/>
            <person name="Chinwalla A."/>
            <person name="Civetta A."/>
            <person name="Clifton S.W."/>
            <person name="Comeron J.M."/>
            <person name="Costello J.C."/>
            <person name="Coyne J.A."/>
            <person name="Daub J."/>
            <person name="David R.G."/>
            <person name="Delcher A.L."/>
            <person name="Delehaunty K."/>
            <person name="Do C.B."/>
            <person name="Ebling H."/>
            <person name="Edwards K."/>
            <person name="Eickbush T."/>
            <person name="Evans J.D."/>
            <person name="Filipski A."/>
            <person name="Findeiss S."/>
            <person name="Freyhult E."/>
            <person name="Fulton L."/>
            <person name="Fulton R."/>
            <person name="Garcia A.C."/>
            <person name="Gardiner A."/>
            <person name="Garfield D.A."/>
            <person name="Garvin B.E."/>
            <person name="Gibson G."/>
            <person name="Gilbert D."/>
            <person name="Gnerre S."/>
            <person name="Godfrey J."/>
            <person name="Good R."/>
            <person name="Gotea V."/>
            <person name="Gravely B."/>
            <person name="Greenberg A.J."/>
            <person name="Griffiths-Jones S."/>
            <person name="Gross S."/>
            <person name="Guigo R."/>
            <person name="Gustafson E.A."/>
            <person name="Haerty W."/>
            <person name="Hahn M.W."/>
            <person name="Halligan D.L."/>
            <person name="Halpern A.L."/>
            <person name="Halter G.M."/>
            <person name="Han M.V."/>
            <person name="Heger A."/>
            <person name="Hillier L."/>
            <person name="Hinrichs A.S."/>
            <person name="Holmes I."/>
            <person name="Hoskins R.A."/>
            <person name="Hubisz M.J."/>
            <person name="Hultmark D."/>
            <person name="Huntley M.A."/>
            <person name="Jaffe D.B."/>
            <person name="Jagadeeshan S."/>
            <person name="Jeck W.R."/>
            <person name="Johnson J."/>
            <person name="Jones C.D."/>
            <person name="Jordan W.C."/>
            <person name="Karpen G.H."/>
            <person name="Kataoka E."/>
            <person name="Keightley P.D."/>
            <person name="Kheradpour P."/>
            <person name="Kirkness E.F."/>
            <person name="Koerich L.B."/>
            <person name="Kristiansen K."/>
            <person name="Kudrna D."/>
            <person name="Kulathinal R.J."/>
            <person name="Kumar S."/>
            <person name="Kwok R."/>
            <person name="Lander E."/>
            <person name="Langley C.H."/>
            <person name="Lapoint R."/>
            <person name="Lazzaro B.P."/>
            <person name="Lee S.J."/>
            <person name="Levesque L."/>
            <person name="Li R."/>
            <person name="Lin C.F."/>
            <person name="Lin M.F."/>
            <person name="Lindblad-Toh K."/>
            <person name="Llopart A."/>
            <person name="Long M."/>
            <person name="Low L."/>
            <person name="Lozovsky E."/>
            <person name="Lu J."/>
            <person name="Luo M."/>
            <person name="Machado C.A."/>
            <person name="Makalowski W."/>
            <person name="Marzo M."/>
            <person name="Matsuda M."/>
            <person name="Matzkin L."/>
            <person name="McAllister B."/>
            <person name="McBride C.S."/>
            <person name="McKernan B."/>
            <person name="McKernan K."/>
            <person name="Mendez-Lago M."/>
            <person name="Minx P."/>
            <person name="Mollenhauer M.U."/>
            <person name="Montooth K."/>
            <person name="Mount S.M."/>
            <person name="Mu X."/>
            <person name="Myers E."/>
            <person name="Negre B."/>
            <person name="Newfeld S."/>
            <person name="Nielsen R."/>
            <person name="Noor M.A."/>
            <person name="O'Grady P."/>
            <person name="Pachter L."/>
            <person name="Papaceit M."/>
            <person name="Parisi M.J."/>
            <person name="Parisi M."/>
            <person name="Parts L."/>
            <person name="Pedersen J.S."/>
            <person name="Pesole G."/>
            <person name="Phillippy A.M."/>
            <person name="Ponting C.P."/>
            <person name="Pop M."/>
            <person name="Porcelli D."/>
            <person name="Powell J.R."/>
            <person name="Prohaska S."/>
            <person name="Pruitt K."/>
            <person name="Puig M."/>
            <person name="Quesneville H."/>
            <person name="Ram K.R."/>
            <person name="Rand D."/>
            <person name="Rasmussen M.D."/>
            <person name="Reed L.K."/>
            <person name="Reenan R."/>
            <person name="Reily A."/>
            <person name="Remington K.A."/>
            <person name="Rieger T.T."/>
            <person name="Ritchie M.G."/>
            <person name="Robin C."/>
            <person name="Rogers Y.H."/>
            <person name="Rohde C."/>
            <person name="Rozas J."/>
            <person name="Rubenfield M.J."/>
            <person name="Ruiz A."/>
            <person name="Russo S."/>
            <person name="Salzberg S.L."/>
            <person name="Sanchez-Gracia A."/>
            <person name="Saranga D.J."/>
            <person name="Sato H."/>
            <person name="Schaeffer S.W."/>
            <person name="Schatz M.C."/>
            <person name="Schlenke T."/>
            <person name="Schwartz R."/>
            <person name="Segarra C."/>
            <person name="Singh R.S."/>
            <person name="Sirot L."/>
            <person name="Sirota M."/>
            <person name="Sisneros N.B."/>
            <person name="Smith C.D."/>
            <person name="Smith T.F."/>
            <person name="Spieth J."/>
            <person name="Stage D.E."/>
            <person name="Stark A."/>
            <person name="Stephan W."/>
            <person name="Strausberg R.L."/>
            <person name="Strempel S."/>
            <person name="Sturgill D."/>
            <person name="Sutton G."/>
            <person name="Sutton G.G."/>
            <person name="Tao W."/>
            <person name="Teichmann S."/>
            <person name="Tobari Y.N."/>
            <person name="Tomimura Y."/>
            <person name="Tsolas J.M."/>
            <person name="Valente V.L."/>
            <person name="Venter E."/>
            <person name="Venter J.C."/>
            <person name="Vicario S."/>
            <person name="Vieira F.G."/>
            <person name="Vilella A.J."/>
            <person name="Villasante A."/>
            <person name="Walenz B."/>
            <person name="Wang J."/>
            <person name="Wasserman M."/>
            <person name="Watts T."/>
            <person name="Wilson D."/>
            <person name="Wilson R.K."/>
            <person name="Wing R.A."/>
            <person name="Wolfner M.F."/>
            <person name="Wong A."/>
            <person name="Wong G.K."/>
            <person name="Wu C.I."/>
            <person name="Wu G."/>
            <person name="Yamamoto D."/>
            <person name="Yang H.P."/>
            <person name="Yang S.P."/>
            <person name="Yorke J.A."/>
            <person name="Yoshida K."/>
            <person name="Zdobnov E."/>
            <person name="Zhang P."/>
            <person name="Zhang Y."/>
            <person name="Zimin A.V."/>
            <person name="Baldwin J."/>
            <person name="Abdouelleil A."/>
            <person name="Abdulkadir J."/>
            <person name="Abebe A."/>
            <person name="Abera B."/>
            <person name="Abreu J."/>
            <person name="Acer S.C."/>
            <person name="Aftuck L."/>
            <person name="Alexander A."/>
            <person name="An P."/>
            <person name="Anderson E."/>
            <person name="Anderson S."/>
            <person name="Arachi H."/>
            <person name="Azer M."/>
            <person name="Bachantsang P."/>
            <person name="Barry A."/>
            <person name="Bayul T."/>
            <person name="Berlin A."/>
            <person name="Bessette D."/>
            <person name="Bloom T."/>
            <person name="Blye J."/>
            <person name="Boguslavskiy L."/>
            <person name="Bonnet C."/>
            <person name="Boukhgalter B."/>
            <person name="Bourzgui I."/>
            <person name="Brown A."/>
            <person name="Cahill P."/>
            <person name="Channer S."/>
            <person name="Cheshatsang Y."/>
            <person name="Chuda L."/>
            <person name="Citroen M."/>
            <person name="Collymore A."/>
            <person name="Cooke P."/>
            <person name="Costello M."/>
            <person name="D'Aco K."/>
            <person name="Daza R."/>
            <person name="De Haan G."/>
            <person name="DeGray S."/>
            <person name="DeMaso C."/>
            <person name="Dhargay N."/>
            <person name="Dooley K."/>
            <person name="Dooley E."/>
            <person name="Doricent M."/>
            <person name="Dorje P."/>
            <person name="Dorjee K."/>
            <person name="Dupes A."/>
            <person name="Elong R."/>
            <person name="Falk J."/>
            <person name="Farina A."/>
            <person name="Faro S."/>
            <person name="Ferguson D."/>
            <person name="Fisher S."/>
            <person name="Foley C.D."/>
            <person name="Franke A."/>
            <person name="Friedrich D."/>
            <person name="Gadbois L."/>
            <person name="Gearin G."/>
            <person name="Gearin C.R."/>
            <person name="Giannoukos G."/>
            <person name="Goode T."/>
            <person name="Graham J."/>
            <person name="Grandbois E."/>
            <person name="Grewal S."/>
            <person name="Gyaltsen K."/>
            <person name="Hafez N."/>
            <person name="Hagos B."/>
            <person name="Hall J."/>
            <person name="Henson C."/>
            <person name="Hollinger A."/>
            <person name="Honan T."/>
            <person name="Huard M.D."/>
            <person name="Hughes L."/>
            <person name="Hurhula B."/>
            <person name="Husby M.E."/>
            <person name="Kamat A."/>
            <person name="Kanga B."/>
            <person name="Kashin S."/>
            <person name="Khazanovich D."/>
            <person name="Kisner P."/>
            <person name="Lance K."/>
            <person name="Lara M."/>
            <person name="Lee W."/>
            <person name="Lennon N."/>
            <person name="Letendre F."/>
            <person name="LeVine R."/>
            <person name="Lipovsky A."/>
            <person name="Liu X."/>
            <person name="Liu J."/>
            <person name="Liu S."/>
            <person name="Lokyitsang T."/>
            <person name="Lokyitsang Y."/>
            <person name="Lubonja R."/>
            <person name="Lui A."/>
            <person name="MacDonald P."/>
            <person name="Magnisalis V."/>
            <person name="Maru K."/>
            <person name="Matthews C."/>
            <person name="McCusker W."/>
            <person name="McDonough S."/>
            <person name="Mehta T."/>
            <person name="Meldrim J."/>
            <person name="Meneus L."/>
            <person name="Mihai O."/>
            <person name="Mihalev A."/>
            <person name="Mihova T."/>
            <person name="Mittelman R."/>
            <person name="Mlenga V."/>
            <person name="Montmayeur A."/>
            <person name="Mulrain L."/>
            <person name="Navidi A."/>
            <person name="Naylor J."/>
            <person name="Negash T."/>
            <person name="Nguyen T."/>
            <person name="Nguyen N."/>
            <person name="Nicol R."/>
            <person name="Norbu C."/>
            <person name="Norbu N."/>
            <person name="Novod N."/>
            <person name="O'Neill B."/>
            <person name="Osman S."/>
            <person name="Markiewicz E."/>
            <person name="Oyono O.L."/>
            <person name="Patti C."/>
            <person name="Phunkhang P."/>
            <person name="Pierre F."/>
            <person name="Priest M."/>
            <person name="Raghuraman S."/>
            <person name="Rege F."/>
            <person name="Reyes R."/>
            <person name="Rise C."/>
            <person name="Rogov P."/>
            <person name="Ross K."/>
            <person name="Ryan E."/>
            <person name="Settipalli S."/>
            <person name="Shea T."/>
            <person name="Sherpa N."/>
            <person name="Shi L."/>
            <person name="Shih D."/>
            <person name="Sparrow T."/>
            <person name="Spaulding J."/>
            <person name="Stalker J."/>
            <person name="Stange-Thomann N."/>
            <person name="Stavropoulos S."/>
            <person name="Stone C."/>
            <person name="Strader C."/>
            <person name="Tesfaye S."/>
            <person name="Thomson T."/>
            <person name="Thoulutsang Y."/>
            <person name="Thoulutsang D."/>
            <person name="Topham K."/>
            <person name="Topping I."/>
            <person name="Tsamla T."/>
            <person name="Vassiliev H."/>
            <person name="Vo A."/>
            <person name="Wangchuk T."/>
            <person name="Wangdi T."/>
            <person name="Weiand M."/>
            <person name="Wilkinson J."/>
            <person name="Wilson A."/>
            <person name="Yadav S."/>
            <person name="Young G."/>
            <person name="Yu Q."/>
            <person name="Zembek L."/>
            <person name="Zhong D."/>
            <person name="Zimmer A."/>
            <person name="Zwirko Z."/>
            <person name="Jaffe D.B."/>
            <person name="Alvarez P."/>
            <person name="Brockman W."/>
            <person name="Butler J."/>
            <person name="Chin C."/>
            <person name="Gnerre S."/>
            <person name="Grabherr M."/>
            <person name="Kleber M."/>
            <person name="Mauceli E."/>
            <person name="MacCallum I."/>
        </authorList>
    </citation>
    <scope>NUCLEOTIDE SEQUENCE [LARGE SCALE GENOMIC DNA]</scope>
    <source>
        <strain evidence="3">Tai18E2 / Tucson 14021-0261.01</strain>
    </source>
</reference>
<dbReference type="HOGENOM" id="CLU_1534194_0_0_1"/>
<sequence length="175" mass="20020">MEFNTGSSKSAKEPPRLGIAIEDPVSSCDEFPRPLGPMLKYIAKKTPKYQPNRRKTIVKTNQAKKSKLHLSKAPTQGRKRPAAKVAKKRALTNRKPRKPKATGIFGVNRTGGEVQTGESNDRPWWKFLFGKKQDDEKIFREVEKDNISCDMMMSDRSTQTNASIRNTYNMHYKYN</sequence>